<organism evidence="2 3">
    <name type="scientific">Eiseniibacteriota bacterium</name>
    <dbReference type="NCBI Taxonomy" id="2212470"/>
    <lineage>
        <taxon>Bacteria</taxon>
        <taxon>Candidatus Eiseniibacteriota</taxon>
    </lineage>
</organism>
<accession>A0ABV6YPX5</accession>
<proteinExistence type="predicted"/>
<protein>
    <submittedName>
        <fullName evidence="2">MetS family NSS transporter small subunit</fullName>
    </submittedName>
</protein>
<comment type="caution">
    <text evidence="2">The sequence shown here is derived from an EMBL/GenBank/DDBJ whole genome shotgun (WGS) entry which is preliminary data.</text>
</comment>
<dbReference type="EMBL" id="JBHPEI010000048">
    <property type="protein sequence ID" value="MFC1799962.1"/>
    <property type="molecule type" value="Genomic_DNA"/>
</dbReference>
<evidence type="ECO:0000313" key="2">
    <source>
        <dbReference type="EMBL" id="MFC1799962.1"/>
    </source>
</evidence>
<dbReference type="NCBIfam" id="NF033493">
    <property type="entry name" value="MetS_like_NSS"/>
    <property type="match status" value="1"/>
</dbReference>
<evidence type="ECO:0000256" key="1">
    <source>
        <dbReference type="SAM" id="Phobius"/>
    </source>
</evidence>
<keyword evidence="1" id="KW-0812">Transmembrane</keyword>
<name>A0ABV6YPX5_UNCEI</name>
<sequence length="40" mass="4143">MFASILAKLPASAIAMLVVTSVVLYGGIVVCVVLAIKRKP</sequence>
<keyword evidence="1" id="KW-1133">Transmembrane helix</keyword>
<gene>
    <name evidence="2" type="ORF">ACFL2Z_03520</name>
</gene>
<keyword evidence="3" id="KW-1185">Reference proteome</keyword>
<keyword evidence="1" id="KW-0472">Membrane</keyword>
<feature type="transmembrane region" description="Helical" evidence="1">
    <location>
        <begin position="12"/>
        <end position="36"/>
    </location>
</feature>
<reference evidence="2 3" key="1">
    <citation type="submission" date="2024-09" db="EMBL/GenBank/DDBJ databases">
        <authorList>
            <person name="D'Angelo T."/>
        </authorList>
    </citation>
    <scope>NUCLEOTIDE SEQUENCE [LARGE SCALE GENOMIC DNA]</scope>
    <source>
        <strain evidence="2">SAG AM-311-F02</strain>
    </source>
</reference>
<evidence type="ECO:0000313" key="3">
    <source>
        <dbReference type="Proteomes" id="UP001594288"/>
    </source>
</evidence>
<dbReference type="Proteomes" id="UP001594288">
    <property type="component" value="Unassembled WGS sequence"/>
</dbReference>